<dbReference type="InterPro" id="IPR014972">
    <property type="entry name" value="Phage_Mu_Gp37"/>
</dbReference>
<gene>
    <name evidence="1" type="ORF">F8A88_13975</name>
</gene>
<sequence length="185" mass="20085">MSLASLRDAVVAKIDQATSRKVHCASHGGRFDLHELKRISTKAPAVFVAVLGFSDLTESCGDYEAWVTWGAFVVTRDRPGQPRDLAALSIVDMLSLLIPGNTWDLKESISTAERTRADNLFSTVIDKAGMAMWAISWRQNMTLGQAMTESDLASLDPFATLSAKYPLAGDAPEAEDLVNLPQDGE</sequence>
<name>A0A6N6N2D7_9BACT</name>
<dbReference type="AlphaFoldDB" id="A0A6N6N2D7"/>
<accession>A0A6N6N2D7</accession>
<organism evidence="1 2">
    <name type="scientific">Pseudodesulfovibrio senegalensis</name>
    <dbReference type="NCBI Taxonomy" id="1721087"/>
    <lineage>
        <taxon>Bacteria</taxon>
        <taxon>Pseudomonadati</taxon>
        <taxon>Thermodesulfobacteriota</taxon>
        <taxon>Desulfovibrionia</taxon>
        <taxon>Desulfovibrionales</taxon>
        <taxon>Desulfovibrionaceae</taxon>
    </lineage>
</organism>
<keyword evidence="2" id="KW-1185">Reference proteome</keyword>
<evidence type="ECO:0000313" key="1">
    <source>
        <dbReference type="EMBL" id="KAB1440351.1"/>
    </source>
</evidence>
<reference evidence="1 2" key="1">
    <citation type="journal article" date="2017" name="Int. J. Syst. Evol. Microbiol.">
        <title>Desulfovibrio senegalensis sp. nov., a mesophilic sulfate reducer isolated from marine sediment.</title>
        <authorList>
            <person name="Thioye A."/>
            <person name="Gam Z.B.A."/>
            <person name="Mbengue M."/>
            <person name="Cayol J.L."/>
            <person name="Joseph-Bartoli M."/>
            <person name="Toure-Kane C."/>
            <person name="Labat M."/>
        </authorList>
    </citation>
    <scope>NUCLEOTIDE SEQUENCE [LARGE SCALE GENOMIC DNA]</scope>
    <source>
        <strain evidence="1 2">DSM 101509</strain>
    </source>
</reference>
<dbReference type="OrthoDB" id="5465219at2"/>
<dbReference type="Pfam" id="PF08873">
    <property type="entry name" value="Phage_Mu_Gp37"/>
    <property type="match status" value="1"/>
</dbReference>
<dbReference type="Proteomes" id="UP000438699">
    <property type="component" value="Unassembled WGS sequence"/>
</dbReference>
<dbReference type="EMBL" id="WAIE01000007">
    <property type="protein sequence ID" value="KAB1440351.1"/>
    <property type="molecule type" value="Genomic_DNA"/>
</dbReference>
<comment type="caution">
    <text evidence="1">The sequence shown here is derived from an EMBL/GenBank/DDBJ whole genome shotgun (WGS) entry which is preliminary data.</text>
</comment>
<dbReference type="RefSeq" id="WP_151151792.1">
    <property type="nucleotide sequence ID" value="NZ_WAIE01000007.1"/>
</dbReference>
<evidence type="ECO:0000313" key="2">
    <source>
        <dbReference type="Proteomes" id="UP000438699"/>
    </source>
</evidence>
<proteinExistence type="predicted"/>
<protein>
    <submittedName>
        <fullName evidence="1">DUF1834 family protein</fullName>
    </submittedName>
</protein>